<dbReference type="PANTHER" id="PTHR44329:SF47">
    <property type="entry name" value="SERINE_THREONINE-PROTEIN KINASE ROCO5-RELATED"/>
    <property type="match status" value="1"/>
</dbReference>
<dbReference type="GO" id="GO:0005524">
    <property type="term" value="F:ATP binding"/>
    <property type="evidence" value="ECO:0007669"/>
    <property type="project" value="UniProtKB-UniRule"/>
</dbReference>
<keyword evidence="8 16" id="KW-0547">Nucleotide-binding</keyword>
<name>A0ABC8RE63_9AQUA</name>
<dbReference type="GO" id="GO:0009881">
    <property type="term" value="F:photoreceptor activity"/>
    <property type="evidence" value="ECO:0007669"/>
    <property type="project" value="UniProtKB-KW"/>
</dbReference>
<evidence type="ECO:0000256" key="8">
    <source>
        <dbReference type="ARBA" id="ARBA00022741"/>
    </source>
</evidence>
<keyword evidence="7" id="KW-0808">Transferase</keyword>
<dbReference type="InterPro" id="IPR001245">
    <property type="entry name" value="Ser-Thr/Tyr_kinase_cat_dom"/>
</dbReference>
<feature type="compositionally biased region" description="Basic and acidic residues" evidence="18">
    <location>
        <begin position="340"/>
        <end position="356"/>
    </location>
</feature>
<comment type="caution">
    <text evidence="21">The sequence shown here is derived from an EMBL/GenBank/DDBJ whole genome shotgun (WGS) entry which is preliminary data.</text>
</comment>
<feature type="compositionally biased region" description="Basic and acidic residues" evidence="18">
    <location>
        <begin position="282"/>
        <end position="298"/>
    </location>
</feature>
<gene>
    <name evidence="21" type="ORF">ILEXP_LOCUS9470</name>
</gene>
<dbReference type="PRINTS" id="PR00109">
    <property type="entry name" value="TYRKINASE"/>
</dbReference>
<dbReference type="SUPFAM" id="SSF55785">
    <property type="entry name" value="PYP-like sensor domain (PAS domain)"/>
    <property type="match status" value="1"/>
</dbReference>
<evidence type="ECO:0000256" key="7">
    <source>
        <dbReference type="ARBA" id="ARBA00022679"/>
    </source>
</evidence>
<reference evidence="21 22" key="1">
    <citation type="submission" date="2024-02" db="EMBL/GenBank/DDBJ databases">
        <authorList>
            <person name="Vignale AGUSTIN F."/>
            <person name="Sosa J E."/>
            <person name="Modenutti C."/>
        </authorList>
    </citation>
    <scope>NUCLEOTIDE SEQUENCE [LARGE SCALE GENOMIC DNA]</scope>
</reference>
<dbReference type="EMBL" id="CAUOFW020001181">
    <property type="protein sequence ID" value="CAK9141840.1"/>
    <property type="molecule type" value="Genomic_DNA"/>
</dbReference>
<evidence type="ECO:0000256" key="18">
    <source>
        <dbReference type="SAM" id="MobiDB-lite"/>
    </source>
</evidence>
<dbReference type="AlphaFoldDB" id="A0ABC8RE63"/>
<comment type="similarity">
    <text evidence="2">Belongs to the protein kinase superfamily. TKL Ser/Thr protein kinase family. RAF subfamily.</text>
</comment>
<dbReference type="InterPro" id="IPR017441">
    <property type="entry name" value="Protein_kinase_ATP_BS"/>
</dbReference>
<dbReference type="InterPro" id="IPR035965">
    <property type="entry name" value="PAS-like_dom_sf"/>
</dbReference>
<dbReference type="PROSITE" id="PS50112">
    <property type="entry name" value="PAS"/>
    <property type="match status" value="1"/>
</dbReference>
<evidence type="ECO:0000256" key="15">
    <source>
        <dbReference type="ARBA" id="ARBA00048679"/>
    </source>
</evidence>
<evidence type="ECO:0000256" key="4">
    <source>
        <dbReference type="ARBA" id="ARBA00022527"/>
    </source>
</evidence>
<keyword evidence="5" id="KW-0600">Photoreceptor protein</keyword>
<evidence type="ECO:0000256" key="12">
    <source>
        <dbReference type="ARBA" id="ARBA00023136"/>
    </source>
</evidence>
<dbReference type="PANTHER" id="PTHR44329">
    <property type="entry name" value="SERINE/THREONINE-PROTEIN KINASE TNNI3K-RELATED"/>
    <property type="match status" value="1"/>
</dbReference>
<keyword evidence="11" id="KW-0157">Chromophore</keyword>
<accession>A0ABC8RE63</accession>
<dbReference type="InterPro" id="IPR008271">
    <property type="entry name" value="Ser/Thr_kinase_AS"/>
</dbReference>
<dbReference type="EC" id="2.7.11.1" evidence="3"/>
<comment type="catalytic activity">
    <reaction evidence="14">
        <text>L-threonyl-[protein] + ATP = O-phospho-L-threonyl-[protein] + ADP + H(+)</text>
        <dbReference type="Rhea" id="RHEA:46608"/>
        <dbReference type="Rhea" id="RHEA-COMP:11060"/>
        <dbReference type="Rhea" id="RHEA-COMP:11605"/>
        <dbReference type="ChEBI" id="CHEBI:15378"/>
        <dbReference type="ChEBI" id="CHEBI:30013"/>
        <dbReference type="ChEBI" id="CHEBI:30616"/>
        <dbReference type="ChEBI" id="CHEBI:61977"/>
        <dbReference type="ChEBI" id="CHEBI:456216"/>
        <dbReference type="EC" id="2.7.11.1"/>
    </reaction>
</comment>
<keyword evidence="12" id="KW-0472">Membrane</keyword>
<dbReference type="InterPro" id="IPR000014">
    <property type="entry name" value="PAS"/>
</dbReference>
<keyword evidence="22" id="KW-1185">Reference proteome</keyword>
<dbReference type="NCBIfam" id="TIGR00229">
    <property type="entry name" value="sensory_box"/>
    <property type="match status" value="1"/>
</dbReference>
<evidence type="ECO:0000256" key="14">
    <source>
        <dbReference type="ARBA" id="ARBA00047899"/>
    </source>
</evidence>
<evidence type="ECO:0000313" key="21">
    <source>
        <dbReference type="EMBL" id="CAK9141840.1"/>
    </source>
</evidence>
<dbReference type="SMART" id="SM00220">
    <property type="entry name" value="S_TKc"/>
    <property type="match status" value="1"/>
</dbReference>
<dbReference type="PROSITE" id="PS00107">
    <property type="entry name" value="PROTEIN_KINASE_ATP"/>
    <property type="match status" value="1"/>
</dbReference>
<dbReference type="InterPro" id="IPR000719">
    <property type="entry name" value="Prot_kinase_dom"/>
</dbReference>
<feature type="coiled-coil region" evidence="17">
    <location>
        <begin position="12"/>
        <end position="39"/>
    </location>
</feature>
<dbReference type="CDD" id="cd00130">
    <property type="entry name" value="PAS"/>
    <property type="match status" value="1"/>
</dbReference>
<feature type="region of interest" description="Disordered" evidence="18">
    <location>
        <begin position="327"/>
        <end position="374"/>
    </location>
</feature>
<dbReference type="InterPro" id="IPR011009">
    <property type="entry name" value="Kinase-like_dom_sf"/>
</dbReference>
<keyword evidence="10 16" id="KW-0067">ATP-binding</keyword>
<dbReference type="SUPFAM" id="SSF56112">
    <property type="entry name" value="Protein kinase-like (PK-like)"/>
    <property type="match status" value="1"/>
</dbReference>
<dbReference type="FunFam" id="1.10.510.10:FF:000476">
    <property type="entry name" value="PAS domain-containing protein tyrosine kinase family protein"/>
    <property type="match status" value="1"/>
</dbReference>
<evidence type="ECO:0000256" key="5">
    <source>
        <dbReference type="ARBA" id="ARBA00022543"/>
    </source>
</evidence>
<evidence type="ECO:0000256" key="17">
    <source>
        <dbReference type="SAM" id="Coils"/>
    </source>
</evidence>
<evidence type="ECO:0000259" key="20">
    <source>
        <dbReference type="PROSITE" id="PS50112"/>
    </source>
</evidence>
<dbReference type="GO" id="GO:0016020">
    <property type="term" value="C:membrane"/>
    <property type="evidence" value="ECO:0007669"/>
    <property type="project" value="UniProtKB-SubCell"/>
</dbReference>
<keyword evidence="4" id="KW-0723">Serine/threonine-protein kinase</keyword>
<evidence type="ECO:0000256" key="13">
    <source>
        <dbReference type="ARBA" id="ARBA00023170"/>
    </source>
</evidence>
<dbReference type="PROSITE" id="PS00108">
    <property type="entry name" value="PROTEIN_KINASE_ST"/>
    <property type="match status" value="1"/>
</dbReference>
<evidence type="ECO:0000256" key="11">
    <source>
        <dbReference type="ARBA" id="ARBA00022991"/>
    </source>
</evidence>
<dbReference type="Pfam" id="PF13426">
    <property type="entry name" value="PAS_9"/>
    <property type="match status" value="1"/>
</dbReference>
<comment type="subcellular location">
    <subcellularLocation>
        <location evidence="1">Membrane</location>
    </subcellularLocation>
</comment>
<dbReference type="CDD" id="cd13999">
    <property type="entry name" value="STKc_MAP3K-like"/>
    <property type="match status" value="1"/>
</dbReference>
<dbReference type="Gene3D" id="1.10.510.10">
    <property type="entry name" value="Transferase(Phosphotransferase) domain 1"/>
    <property type="match status" value="1"/>
</dbReference>
<evidence type="ECO:0000256" key="9">
    <source>
        <dbReference type="ARBA" id="ARBA00022777"/>
    </source>
</evidence>
<dbReference type="Gene3D" id="3.30.200.20">
    <property type="entry name" value="Phosphorylase Kinase, domain 1"/>
    <property type="match status" value="1"/>
</dbReference>
<dbReference type="PROSITE" id="PS50011">
    <property type="entry name" value="PROTEIN_KINASE_DOM"/>
    <property type="match status" value="1"/>
</dbReference>
<evidence type="ECO:0000259" key="19">
    <source>
        <dbReference type="PROSITE" id="PS50011"/>
    </source>
</evidence>
<evidence type="ECO:0000256" key="6">
    <source>
        <dbReference type="ARBA" id="ARBA00022606"/>
    </source>
</evidence>
<feature type="region of interest" description="Disordered" evidence="18">
    <location>
        <begin position="452"/>
        <end position="478"/>
    </location>
</feature>
<keyword evidence="6" id="KW-0716">Sensory transduction</keyword>
<feature type="domain" description="PAS" evidence="20">
    <location>
        <begin position="93"/>
        <end position="142"/>
    </location>
</feature>
<dbReference type="Pfam" id="PF07714">
    <property type="entry name" value="PK_Tyr_Ser-Thr"/>
    <property type="match status" value="1"/>
</dbReference>
<organism evidence="21 22">
    <name type="scientific">Ilex paraguariensis</name>
    <name type="common">yerba mate</name>
    <dbReference type="NCBI Taxonomy" id="185542"/>
    <lineage>
        <taxon>Eukaryota</taxon>
        <taxon>Viridiplantae</taxon>
        <taxon>Streptophyta</taxon>
        <taxon>Embryophyta</taxon>
        <taxon>Tracheophyta</taxon>
        <taxon>Spermatophyta</taxon>
        <taxon>Magnoliopsida</taxon>
        <taxon>eudicotyledons</taxon>
        <taxon>Gunneridae</taxon>
        <taxon>Pentapetalae</taxon>
        <taxon>asterids</taxon>
        <taxon>campanulids</taxon>
        <taxon>Aquifoliales</taxon>
        <taxon>Aquifoliaceae</taxon>
        <taxon>Ilex</taxon>
    </lineage>
</organism>
<evidence type="ECO:0000256" key="1">
    <source>
        <dbReference type="ARBA" id="ARBA00004370"/>
    </source>
</evidence>
<dbReference type="GO" id="GO:0004674">
    <property type="term" value="F:protein serine/threonine kinase activity"/>
    <property type="evidence" value="ECO:0007669"/>
    <property type="project" value="UniProtKB-KW"/>
</dbReference>
<evidence type="ECO:0000256" key="16">
    <source>
        <dbReference type="PROSITE-ProRule" id="PRU10141"/>
    </source>
</evidence>
<comment type="catalytic activity">
    <reaction evidence="15">
        <text>L-seryl-[protein] + ATP = O-phospho-L-seryl-[protein] + ADP + H(+)</text>
        <dbReference type="Rhea" id="RHEA:17989"/>
        <dbReference type="Rhea" id="RHEA-COMP:9863"/>
        <dbReference type="Rhea" id="RHEA-COMP:11604"/>
        <dbReference type="ChEBI" id="CHEBI:15378"/>
        <dbReference type="ChEBI" id="CHEBI:29999"/>
        <dbReference type="ChEBI" id="CHEBI:30616"/>
        <dbReference type="ChEBI" id="CHEBI:83421"/>
        <dbReference type="ChEBI" id="CHEBI:456216"/>
        <dbReference type="EC" id="2.7.11.1"/>
    </reaction>
</comment>
<dbReference type="InterPro" id="IPR051681">
    <property type="entry name" value="Ser/Thr_Kinases-Pseudokinases"/>
</dbReference>
<proteinExistence type="inferred from homology"/>
<keyword evidence="13" id="KW-0675">Receptor</keyword>
<dbReference type="Proteomes" id="UP001642360">
    <property type="component" value="Unassembled WGS sequence"/>
</dbReference>
<evidence type="ECO:0000313" key="22">
    <source>
        <dbReference type="Proteomes" id="UP001642360"/>
    </source>
</evidence>
<evidence type="ECO:0000256" key="2">
    <source>
        <dbReference type="ARBA" id="ARBA00010507"/>
    </source>
</evidence>
<evidence type="ECO:0000256" key="10">
    <source>
        <dbReference type="ARBA" id="ARBA00022840"/>
    </source>
</evidence>
<dbReference type="FunFam" id="3.30.200.20:FF:000060">
    <property type="entry name" value="Serine/threonine-protein kinase isoform 1"/>
    <property type="match status" value="1"/>
</dbReference>
<dbReference type="Gene3D" id="3.30.450.20">
    <property type="entry name" value="PAS domain"/>
    <property type="match status" value="1"/>
</dbReference>
<feature type="domain" description="Protein kinase" evidence="19">
    <location>
        <begin position="492"/>
        <end position="748"/>
    </location>
</feature>
<keyword evidence="17" id="KW-0175">Coiled coil</keyword>
<protein>
    <recommendedName>
        <fullName evidence="3">non-specific serine/threonine protein kinase</fullName>
        <ecNumber evidence="3">2.7.11.1</ecNumber>
    </recommendedName>
</protein>
<keyword evidence="9" id="KW-0418">Kinase</keyword>
<feature type="region of interest" description="Disordered" evidence="18">
    <location>
        <begin position="264"/>
        <end position="304"/>
    </location>
</feature>
<evidence type="ECO:0000256" key="3">
    <source>
        <dbReference type="ARBA" id="ARBA00012513"/>
    </source>
</evidence>
<feature type="compositionally biased region" description="Low complexity" evidence="18">
    <location>
        <begin position="459"/>
        <end position="470"/>
    </location>
</feature>
<feature type="binding site" evidence="16">
    <location>
        <position position="519"/>
    </location>
    <ligand>
        <name>ATP</name>
        <dbReference type="ChEBI" id="CHEBI:30616"/>
    </ligand>
</feature>
<dbReference type="SMART" id="SM00091">
    <property type="entry name" value="PAS"/>
    <property type="match status" value="1"/>
</dbReference>
<sequence>MDGGEKSENILYRALVDRFRSLEASHAKLREQLNVLVQEQGVKNSRDDGTSDSGEVTLYTGWPCVPGVFSSGSPYRNVLEYMGHAVHVSRVGSGEIIFWNRSAEKLYGYKDYEVLGQRAEELLIDEEHYTSAKKIMEALSFGQSWSGQFPFKKRSGEIFMAIVTKSPLYEDGELVGIITVSSDAVVFNNKNSENMRTHQDRPNGQPKVQGINMKKMQWHPRPQIASSVSNLASKVLFRKRMDDECNACGIAGDREKTVHDAHNVRYEKPSQTPTAKPSFSLHIDKSTTDAASSEKDESSSEFAQPSRIAVKVLSKLPIRGIGNLGKVKNESTRQNVSNDSKVRKDSYTQRASEETSCHSGDYGGHEEDNSQKETPFAAESTYAHVNSETIATGNEEGSSVEALARDSNQCSEVPGRKYWLSKSGFPLDAKELVSDIQSSEFLEIDNAVQRHPDAQQFPSSGGSVGSIHESSSSKDENESNLVVASEIRWEDLRLLEEVGQGSFAVVYRGIWNGSDVAVKVYFGNQYSEDTLVDYRKEINIMRRLRHPNVLLFMGPVYSEEKLAIVTEFLPRGSLFKTLHKNNQSLDIRRRLRMALDVARGMNYLHHRNPPIVHRDLKSSNLLVDKNWTVKVGDFGLSKLKNATFLTAKSGRGTPQWMAPEVLRNEPSNEKSDVFSFGVIVWELMTESIPWSNLNSLQVVGVVGFMDHRLDIPEGLDPRVSSIIHDCCQSNPEHRPSFEDIIQRMTDLIQTISGVSAKRSS</sequence>